<keyword evidence="11" id="KW-0961">Cell wall biogenesis/degradation</keyword>
<evidence type="ECO:0000256" key="3">
    <source>
        <dbReference type="ARBA" id="ARBA00007164"/>
    </source>
</evidence>
<dbReference type="AlphaFoldDB" id="A0A0F5FJ00"/>
<dbReference type="EC" id="3.4.16.4" evidence="4"/>
<evidence type="ECO:0000259" key="16">
    <source>
        <dbReference type="SMART" id="SM00936"/>
    </source>
</evidence>
<gene>
    <name evidence="17" type="ORF">VE25_18615</name>
</gene>
<accession>A0A0F5FJ00</accession>
<keyword evidence="6" id="KW-0645">Protease</keyword>
<evidence type="ECO:0000256" key="1">
    <source>
        <dbReference type="ARBA" id="ARBA00003217"/>
    </source>
</evidence>
<dbReference type="InterPro" id="IPR018044">
    <property type="entry name" value="Peptidase_S11"/>
</dbReference>
<dbReference type="PATRIC" id="fig|443610.3.peg.2030"/>
<evidence type="ECO:0000256" key="9">
    <source>
        <dbReference type="ARBA" id="ARBA00022960"/>
    </source>
</evidence>
<dbReference type="InterPro" id="IPR001967">
    <property type="entry name" value="Peptidase_S11_N"/>
</dbReference>
<keyword evidence="8" id="KW-0378">Hydrolase</keyword>
<dbReference type="SUPFAM" id="SSF69189">
    <property type="entry name" value="Penicillin-binding protein associated domain"/>
    <property type="match status" value="1"/>
</dbReference>
<comment type="catalytic activity">
    <reaction evidence="12">
        <text>Preferential cleavage: (Ac)2-L-Lys-D-Ala-|-D-Ala. Also transpeptidation of peptidyl-alanyl moieties that are N-acyl substituents of D-alanine.</text>
        <dbReference type="EC" id="3.4.16.4"/>
    </reaction>
</comment>
<feature type="domain" description="Peptidase S11 D-Ala-D-Ala carboxypeptidase A C-terminal" evidence="16">
    <location>
        <begin position="264"/>
        <end position="354"/>
    </location>
</feature>
<evidence type="ECO:0000256" key="14">
    <source>
        <dbReference type="PIRSR" id="PIRSR618044-2"/>
    </source>
</evidence>
<evidence type="ECO:0000256" key="12">
    <source>
        <dbReference type="ARBA" id="ARBA00034000"/>
    </source>
</evidence>
<evidence type="ECO:0000313" key="18">
    <source>
        <dbReference type="Proteomes" id="UP000033632"/>
    </source>
</evidence>
<dbReference type="Gene3D" id="3.40.710.10">
    <property type="entry name" value="DD-peptidase/beta-lactamase superfamily"/>
    <property type="match status" value="1"/>
</dbReference>
<protein>
    <recommendedName>
        <fullName evidence="4">serine-type D-Ala-D-Ala carboxypeptidase</fullName>
        <ecNumber evidence="4">3.4.16.4</ecNumber>
    </recommendedName>
</protein>
<evidence type="ECO:0000256" key="11">
    <source>
        <dbReference type="ARBA" id="ARBA00023316"/>
    </source>
</evidence>
<dbReference type="Gene3D" id="2.60.410.10">
    <property type="entry name" value="D-Ala-D-Ala carboxypeptidase, C-terminal domain"/>
    <property type="match status" value="1"/>
</dbReference>
<dbReference type="GO" id="GO:0009002">
    <property type="term" value="F:serine-type D-Ala-D-Ala carboxypeptidase activity"/>
    <property type="evidence" value="ECO:0007669"/>
    <property type="project" value="UniProtKB-EC"/>
</dbReference>
<keyword evidence="5 17" id="KW-0121">Carboxypeptidase</keyword>
<reference evidence="17 18" key="1">
    <citation type="submission" date="2015-03" db="EMBL/GenBank/DDBJ databases">
        <authorList>
            <person name="Hassan Y.I."/>
            <person name="Lepp D."/>
            <person name="Li X.-Z."/>
            <person name="Zhou T."/>
        </authorList>
    </citation>
    <scope>NUCLEOTIDE SEQUENCE [LARGE SCALE GENOMIC DNA]</scope>
    <source>
        <strain evidence="17 18">BD-c194</strain>
    </source>
</reference>
<dbReference type="PRINTS" id="PR00725">
    <property type="entry name" value="DADACBPTASE1"/>
</dbReference>
<keyword evidence="18" id="KW-1185">Reference proteome</keyword>
<dbReference type="PANTHER" id="PTHR21581">
    <property type="entry name" value="D-ALANYL-D-ALANINE CARBOXYPEPTIDASE"/>
    <property type="match status" value="1"/>
</dbReference>
<dbReference type="SUPFAM" id="SSF56601">
    <property type="entry name" value="beta-lactamase/transpeptidase-like"/>
    <property type="match status" value="1"/>
</dbReference>
<dbReference type="GO" id="GO:0006508">
    <property type="term" value="P:proteolysis"/>
    <property type="evidence" value="ECO:0007669"/>
    <property type="project" value="UniProtKB-KW"/>
</dbReference>
<sequence>MLGFAGLAMAQGAPQFSTAAKFAILVDHESGTVLFQQSADEPLEPASMAKLMTIAVVFNELRTGRLSLDTELFVSENAWRTGGAASGGSTMFAELNSRVSVENLLRSVIIQSGNDASIVLAEGIAGNEETFAVMMNELAEDIGLTGSHFTNSTGLPDPDMHMTARDLATLGRYLIREFPEYYHIFSEPEFEWNNIKQSNRNSLVEMGIGVDGLKTGHTQAAGYGSVVSTDDGGRRLIAVVHGLTSMAQRTEEARKLITWGTRAFERIPAFADGQIVGYADVYGGEEGRVGLIGEGAVDLYLPRGSRRCLTADITYEGPLLPPVSAGDRVAELRVYCNEQLIQSAPLYAGEDVPQGGIVRRATDAVKQLAFGWL</sequence>
<feature type="active site" description="Proton acceptor" evidence="13">
    <location>
        <position position="50"/>
    </location>
</feature>
<organism evidence="17 18">
    <name type="scientific">Devosia geojensis</name>
    <dbReference type="NCBI Taxonomy" id="443610"/>
    <lineage>
        <taxon>Bacteria</taxon>
        <taxon>Pseudomonadati</taxon>
        <taxon>Pseudomonadota</taxon>
        <taxon>Alphaproteobacteria</taxon>
        <taxon>Hyphomicrobiales</taxon>
        <taxon>Devosiaceae</taxon>
        <taxon>Devosia</taxon>
    </lineage>
</organism>
<evidence type="ECO:0000256" key="4">
    <source>
        <dbReference type="ARBA" id="ARBA00012448"/>
    </source>
</evidence>
<evidence type="ECO:0000256" key="10">
    <source>
        <dbReference type="ARBA" id="ARBA00022984"/>
    </source>
</evidence>
<evidence type="ECO:0000256" key="15">
    <source>
        <dbReference type="RuleBase" id="RU004016"/>
    </source>
</evidence>
<dbReference type="InterPro" id="IPR015956">
    <property type="entry name" value="Peniciliin-bd_prot_C_sf"/>
</dbReference>
<comment type="pathway">
    <text evidence="2">Cell wall biogenesis; peptidoglycan biosynthesis.</text>
</comment>
<feature type="binding site" evidence="14">
    <location>
        <position position="214"/>
    </location>
    <ligand>
        <name>substrate</name>
    </ligand>
</feature>
<feature type="active site" description="Acyl-ester intermediate" evidence="13">
    <location>
        <position position="47"/>
    </location>
</feature>
<evidence type="ECO:0000256" key="8">
    <source>
        <dbReference type="ARBA" id="ARBA00022801"/>
    </source>
</evidence>
<dbReference type="InterPro" id="IPR012907">
    <property type="entry name" value="Peptidase_S11_C"/>
</dbReference>
<proteinExistence type="inferred from homology"/>
<keyword evidence="10" id="KW-0573">Peptidoglycan synthesis</keyword>
<dbReference type="SMART" id="SM00936">
    <property type="entry name" value="PBP5_C"/>
    <property type="match status" value="1"/>
</dbReference>
<dbReference type="Pfam" id="PF00768">
    <property type="entry name" value="Peptidase_S11"/>
    <property type="match status" value="1"/>
</dbReference>
<evidence type="ECO:0000313" key="17">
    <source>
        <dbReference type="EMBL" id="KKB08525.1"/>
    </source>
</evidence>
<dbReference type="Pfam" id="PF07943">
    <property type="entry name" value="PBP5_C"/>
    <property type="match status" value="1"/>
</dbReference>
<evidence type="ECO:0000256" key="13">
    <source>
        <dbReference type="PIRSR" id="PIRSR618044-1"/>
    </source>
</evidence>
<dbReference type="Proteomes" id="UP000033632">
    <property type="component" value="Unassembled WGS sequence"/>
</dbReference>
<dbReference type="GO" id="GO:0008360">
    <property type="term" value="P:regulation of cell shape"/>
    <property type="evidence" value="ECO:0007669"/>
    <property type="project" value="UniProtKB-KW"/>
</dbReference>
<keyword evidence="7" id="KW-0732">Signal</keyword>
<dbReference type="GO" id="GO:0071555">
    <property type="term" value="P:cell wall organization"/>
    <property type="evidence" value="ECO:0007669"/>
    <property type="project" value="UniProtKB-KW"/>
</dbReference>
<evidence type="ECO:0000256" key="5">
    <source>
        <dbReference type="ARBA" id="ARBA00022645"/>
    </source>
</evidence>
<evidence type="ECO:0000256" key="6">
    <source>
        <dbReference type="ARBA" id="ARBA00022670"/>
    </source>
</evidence>
<comment type="similarity">
    <text evidence="3 15">Belongs to the peptidase S11 family.</text>
</comment>
<comment type="function">
    <text evidence="1">Removes C-terminal D-alanyl residues from sugar-peptide cell wall precursors.</text>
</comment>
<dbReference type="EMBL" id="JZEX01000157">
    <property type="protein sequence ID" value="KKB08525.1"/>
    <property type="molecule type" value="Genomic_DNA"/>
</dbReference>
<dbReference type="UniPathway" id="UPA00219"/>
<dbReference type="GO" id="GO:0009252">
    <property type="term" value="P:peptidoglycan biosynthetic process"/>
    <property type="evidence" value="ECO:0007669"/>
    <property type="project" value="UniProtKB-UniPathway"/>
</dbReference>
<dbReference type="InterPro" id="IPR012338">
    <property type="entry name" value="Beta-lactam/transpept-like"/>
</dbReference>
<evidence type="ECO:0000256" key="7">
    <source>
        <dbReference type="ARBA" id="ARBA00022729"/>
    </source>
</evidence>
<evidence type="ECO:0000256" key="2">
    <source>
        <dbReference type="ARBA" id="ARBA00004752"/>
    </source>
</evidence>
<comment type="caution">
    <text evidence="17">The sequence shown here is derived from an EMBL/GenBank/DDBJ whole genome shotgun (WGS) entry which is preliminary data.</text>
</comment>
<dbReference type="InterPro" id="IPR037167">
    <property type="entry name" value="Peptidase_S11_C_sf"/>
</dbReference>
<keyword evidence="9" id="KW-0133">Cell shape</keyword>
<name>A0A0F5FJ00_9HYPH</name>
<dbReference type="STRING" id="443610.VE25_18615"/>
<dbReference type="PANTHER" id="PTHR21581:SF6">
    <property type="entry name" value="TRAFFICKING PROTEIN PARTICLE COMPLEX SUBUNIT 12"/>
    <property type="match status" value="1"/>
</dbReference>
<feature type="active site" evidence="13">
    <location>
        <position position="112"/>
    </location>
</feature>